<dbReference type="Gene3D" id="1.10.287.110">
    <property type="entry name" value="DnaJ domain"/>
    <property type="match status" value="1"/>
</dbReference>
<feature type="domain" description="J" evidence="3">
    <location>
        <begin position="6"/>
        <end position="67"/>
    </location>
</feature>
<feature type="compositionally biased region" description="Low complexity" evidence="1">
    <location>
        <begin position="236"/>
        <end position="248"/>
    </location>
</feature>
<dbReference type="eggNOG" id="COG2214">
    <property type="taxonomic scope" value="Bacteria"/>
</dbReference>
<dbReference type="Pfam" id="PF00226">
    <property type="entry name" value="DnaJ"/>
    <property type="match status" value="1"/>
</dbReference>
<feature type="transmembrane region" description="Helical" evidence="2">
    <location>
        <begin position="95"/>
        <end position="115"/>
    </location>
</feature>
<dbReference type="STRING" id="243231.GSU0313"/>
<dbReference type="PROSITE" id="PS50076">
    <property type="entry name" value="DNAJ_2"/>
    <property type="match status" value="1"/>
</dbReference>
<organism evidence="4 5">
    <name type="scientific">Geobacter sulfurreducens (strain ATCC 51573 / DSM 12127 / PCA)</name>
    <dbReference type="NCBI Taxonomy" id="243231"/>
    <lineage>
        <taxon>Bacteria</taxon>
        <taxon>Pseudomonadati</taxon>
        <taxon>Thermodesulfobacteriota</taxon>
        <taxon>Desulfuromonadia</taxon>
        <taxon>Geobacterales</taxon>
        <taxon>Geobacteraceae</taxon>
        <taxon>Geobacter</taxon>
    </lineage>
</organism>
<keyword evidence="2" id="KW-1133">Transmembrane helix</keyword>
<dbReference type="InterPro" id="IPR036869">
    <property type="entry name" value="J_dom_sf"/>
</dbReference>
<keyword evidence="2" id="KW-0472">Membrane</keyword>
<dbReference type="PATRIC" id="fig|243231.5.peg.310"/>
<dbReference type="EnsemblBacteria" id="AAR33646">
    <property type="protein sequence ID" value="AAR33646"/>
    <property type="gene ID" value="GSU0313"/>
</dbReference>
<proteinExistence type="predicted"/>
<accession>Q74GD3</accession>
<dbReference type="SMART" id="SM00271">
    <property type="entry name" value="DnaJ"/>
    <property type="match status" value="1"/>
</dbReference>
<dbReference type="RefSeq" id="WP_010940981.1">
    <property type="nucleotide sequence ID" value="NC_002939.5"/>
</dbReference>
<reference evidence="4 5" key="2">
    <citation type="journal article" date="2012" name="BMC Genomics">
        <title>Comparative genomic analysis of Geobacter sulfurreducens KN400, a strain with enhanced capacity for extracellular electron transfer and electricity production.</title>
        <authorList>
            <person name="Butler J.E."/>
            <person name="Young N.D."/>
            <person name="Aklujkar M."/>
            <person name="Lovley D.R."/>
        </authorList>
    </citation>
    <scope>NUCLEOTIDE SEQUENCE [LARGE SCALE GENOMIC DNA]</scope>
    <source>
        <strain evidence="5">ATCC 51573 / DSM 12127 / PCA</strain>
    </source>
</reference>
<evidence type="ECO:0000259" key="3">
    <source>
        <dbReference type="PROSITE" id="PS50076"/>
    </source>
</evidence>
<keyword evidence="5" id="KW-1185">Reference proteome</keyword>
<evidence type="ECO:0000256" key="1">
    <source>
        <dbReference type="SAM" id="MobiDB-lite"/>
    </source>
</evidence>
<feature type="region of interest" description="Disordered" evidence="1">
    <location>
        <begin position="202"/>
        <end position="255"/>
    </location>
</feature>
<evidence type="ECO:0000313" key="4">
    <source>
        <dbReference type="EMBL" id="AAR33646.1"/>
    </source>
</evidence>
<dbReference type="OrthoDB" id="9779622at2"/>
<dbReference type="InterPro" id="IPR001623">
    <property type="entry name" value="DnaJ_domain"/>
</dbReference>
<dbReference type="HOGENOM" id="CLU_1105897_0_0_7"/>
<sequence>MDDLRDCYGLLGLSPGASADEAKRAFRAAVSACHPDRFVNDPVRRRNAEERLRLIIEAYHRIDACRKLGPDMSASAHAGLQSGTWSAGRSPGFPFSSLVTFPNGLFLLLCGVCAVRFTHLYGATASAALAALELLLVPLFFGVAHNLIIPANRLVRNLYGAFTVCFLLVVIAGTVTARHDNSLPLPASFEYSDGAPASSVLWPATSHDRPAEPTDGPAADTPLYRQGVRPPHSPDAPVVPLAPAAPAAPLVPPAR</sequence>
<gene>
    <name evidence="4" type="ordered locus">GSU0313</name>
</gene>
<name>Q74GD3_GEOSL</name>
<evidence type="ECO:0000313" key="5">
    <source>
        <dbReference type="Proteomes" id="UP000000577"/>
    </source>
</evidence>
<keyword evidence="2" id="KW-0812">Transmembrane</keyword>
<dbReference type="PRINTS" id="PR00625">
    <property type="entry name" value="JDOMAIN"/>
</dbReference>
<dbReference type="InParanoid" id="Q74GD3"/>
<dbReference type="CDD" id="cd06257">
    <property type="entry name" value="DnaJ"/>
    <property type="match status" value="1"/>
</dbReference>
<dbReference type="SMR" id="Q74GD3"/>
<dbReference type="Proteomes" id="UP000000577">
    <property type="component" value="Chromosome"/>
</dbReference>
<dbReference type="EMBL" id="AE017180">
    <property type="protein sequence ID" value="AAR33646.1"/>
    <property type="molecule type" value="Genomic_DNA"/>
</dbReference>
<protein>
    <submittedName>
        <fullName evidence="4">DnaJ domain protein</fullName>
    </submittedName>
</protein>
<reference evidence="4 5" key="1">
    <citation type="journal article" date="2003" name="Science">
        <title>Genome of Geobacter sulfurreducens: metal reduction in subsurface environments.</title>
        <authorList>
            <person name="Methe B.A."/>
            <person name="Nelson K.E."/>
            <person name="Eisen J.A."/>
            <person name="Paulsen I.T."/>
            <person name="Nelson W."/>
            <person name="Heidelberg J.F."/>
            <person name="Wu D."/>
            <person name="Wu M."/>
            <person name="Ward N."/>
            <person name="Beanan M.J."/>
            <person name="Dodson R.J."/>
            <person name="Madupu R."/>
            <person name="Brinkac L.M."/>
            <person name="Daugherty S.C."/>
            <person name="DeBoy R.T."/>
            <person name="Durkin A.S."/>
            <person name="Gwinn M."/>
            <person name="Kolonay J.F."/>
            <person name="Sullivan S.A."/>
            <person name="Haft D.H."/>
            <person name="Selengut J."/>
            <person name="Davidsen T.M."/>
            <person name="Zafar N."/>
            <person name="White O."/>
            <person name="Tran B."/>
            <person name="Romero C."/>
            <person name="Forberger H.A."/>
            <person name="Weidman J."/>
            <person name="Khouri H."/>
            <person name="Feldblyum T.V."/>
            <person name="Utterback T.R."/>
            <person name="Van Aken S.E."/>
            <person name="Lovley D.R."/>
            <person name="Fraser C.M."/>
        </authorList>
    </citation>
    <scope>NUCLEOTIDE SEQUENCE [LARGE SCALE GENOMIC DNA]</scope>
    <source>
        <strain evidence="5">ATCC 51573 / DSM 12127 / PCA</strain>
    </source>
</reference>
<feature type="transmembrane region" description="Helical" evidence="2">
    <location>
        <begin position="127"/>
        <end position="148"/>
    </location>
</feature>
<dbReference type="SUPFAM" id="SSF46565">
    <property type="entry name" value="Chaperone J-domain"/>
    <property type="match status" value="1"/>
</dbReference>
<dbReference type="KEGG" id="gsu:GSU0313"/>
<dbReference type="AlphaFoldDB" id="Q74GD3"/>
<feature type="transmembrane region" description="Helical" evidence="2">
    <location>
        <begin position="154"/>
        <end position="175"/>
    </location>
</feature>
<evidence type="ECO:0000256" key="2">
    <source>
        <dbReference type="SAM" id="Phobius"/>
    </source>
</evidence>